<accession>A0A822MNQ4</accession>
<gene>
    <name evidence="1" type="ORF">VCR5J5_1360014</name>
</gene>
<protein>
    <submittedName>
        <fullName evidence="1">Uncharacterized protein</fullName>
    </submittedName>
</protein>
<dbReference type="Proteomes" id="UP000049495">
    <property type="component" value="Unassembled WGS sequence"/>
</dbReference>
<sequence>MLKRSALHALQNIKAVVEPPYRQQQKHGANHAVTEQVFFGGLFLFDFAEYVPKVTQEIDKAEGNENAAPVEHDVVGIGVNEL</sequence>
<evidence type="ECO:0000313" key="1">
    <source>
        <dbReference type="EMBL" id="CDS99938.1"/>
    </source>
</evidence>
<evidence type="ECO:0000313" key="2">
    <source>
        <dbReference type="Proteomes" id="UP000049495"/>
    </source>
</evidence>
<proteinExistence type="predicted"/>
<comment type="caution">
    <text evidence="1">The sequence shown here is derived from an EMBL/GenBank/DDBJ whole genome shotgun (WGS) entry which is preliminary data.</text>
</comment>
<name>A0A822MNQ4_9VIBR</name>
<reference evidence="2" key="1">
    <citation type="submission" date="2014-06" db="EMBL/GenBank/DDBJ databases">
        <authorList>
            <person name="Le Roux Frederique"/>
        </authorList>
    </citation>
    <scope>NUCLEOTIDE SEQUENCE [LARGE SCALE GENOMIC DNA]</scope>
    <source>
        <strain evidence="2">J5-5</strain>
    </source>
</reference>
<dbReference type="EMBL" id="CCJV01000042">
    <property type="protein sequence ID" value="CDS99938.1"/>
    <property type="molecule type" value="Genomic_DNA"/>
</dbReference>
<organism evidence="1 2">
    <name type="scientific">Vibrio crassostreae</name>
    <dbReference type="NCBI Taxonomy" id="246167"/>
    <lineage>
        <taxon>Bacteria</taxon>
        <taxon>Pseudomonadati</taxon>
        <taxon>Pseudomonadota</taxon>
        <taxon>Gammaproteobacteria</taxon>
        <taxon>Vibrionales</taxon>
        <taxon>Vibrionaceae</taxon>
        <taxon>Vibrio</taxon>
    </lineage>
</organism>
<dbReference type="AlphaFoldDB" id="A0A822MNQ4"/>